<dbReference type="SUPFAM" id="SSF51445">
    <property type="entry name" value="(Trans)glycosidases"/>
    <property type="match status" value="1"/>
</dbReference>
<dbReference type="GO" id="GO:0005576">
    <property type="term" value="C:extracellular region"/>
    <property type="evidence" value="ECO:0007669"/>
    <property type="project" value="TreeGrafter"/>
</dbReference>
<evidence type="ECO:0000256" key="4">
    <source>
        <dbReference type="RuleBase" id="RU361153"/>
    </source>
</evidence>
<evidence type="ECO:0000313" key="7">
    <source>
        <dbReference type="Proteomes" id="UP001218188"/>
    </source>
</evidence>
<dbReference type="GO" id="GO:0046557">
    <property type="term" value="F:glucan endo-1,6-beta-glucosidase activity"/>
    <property type="evidence" value="ECO:0007669"/>
    <property type="project" value="TreeGrafter"/>
</dbReference>
<accession>A0AAD6X3Q2</accession>
<name>A0AAD6X3Q2_9AGAR</name>
<comment type="caution">
    <text evidence="6">The sequence shown here is derived from an EMBL/GenBank/DDBJ whole genome shotgun (WGS) entry which is preliminary data.</text>
</comment>
<proteinExistence type="inferred from homology"/>
<dbReference type="PANTHER" id="PTHR31297:SF43">
    <property type="entry name" value="GLUCAN 1,3-BETA-GLUCOSIDASE 3"/>
    <property type="match status" value="1"/>
</dbReference>
<dbReference type="GO" id="GO:0009251">
    <property type="term" value="P:glucan catabolic process"/>
    <property type="evidence" value="ECO:0007669"/>
    <property type="project" value="TreeGrafter"/>
</dbReference>
<evidence type="ECO:0000259" key="5">
    <source>
        <dbReference type="Pfam" id="PF00150"/>
    </source>
</evidence>
<sequence>MSQPNPEALVYRFRKQRGVNLGAWFVLEKWITNAPFRNASTPAQSDLDIARGHDARAVLEAHYDTWVTESDWAWISDRGLNTVRIPIGYYHLCGIDVSVISNTDFAGFADVFSGVWDRLIRAIETAHHFGLGVLLDLHAAPGKQNNDAHAGTSNAAKFLADRRNRVHTVHVLRTLVTHLNARTPRLVNIVGIELLNEPIADAELMNWYSGAIKDLAALDPTLPIYLSDSWKTEEYAEYIKSNPHPALLVLDHHLAATPASDHSRSLTDESAHTPRMFARVAKMLDAAGAGFVVGEWSGALNPGSLTGSPDEIKNYVEAQLRLYEANCSGYFFWTYKKAGPHRDRGWCLRDAVDSGVFPSRVGLIASRSTEALDTLKNKALDEHTAYWSKYPGKYQHARFAKGFALGWEDAYTFFASGPLHRAVSELGFIGARARTKTTDHGFSFWEFQHGFRQGVDAARSDFWEYYCSK</sequence>
<keyword evidence="7" id="KW-1185">Reference proteome</keyword>
<dbReference type="EMBL" id="JARJCM010000049">
    <property type="protein sequence ID" value="KAJ7035542.1"/>
    <property type="molecule type" value="Genomic_DNA"/>
</dbReference>
<evidence type="ECO:0000256" key="3">
    <source>
        <dbReference type="ARBA" id="ARBA00023295"/>
    </source>
</evidence>
<dbReference type="InterPro" id="IPR001547">
    <property type="entry name" value="Glyco_hydro_5"/>
</dbReference>
<dbReference type="AlphaFoldDB" id="A0AAD6X3Q2"/>
<keyword evidence="2 4" id="KW-0378">Hydrolase</keyword>
<dbReference type="InterPro" id="IPR050386">
    <property type="entry name" value="Glycosyl_hydrolase_5"/>
</dbReference>
<gene>
    <name evidence="6" type="ORF">C8F04DRAFT_1221078</name>
</gene>
<dbReference type="PANTHER" id="PTHR31297">
    <property type="entry name" value="GLUCAN ENDO-1,6-BETA-GLUCOSIDASE B"/>
    <property type="match status" value="1"/>
</dbReference>
<evidence type="ECO:0000256" key="1">
    <source>
        <dbReference type="ARBA" id="ARBA00005641"/>
    </source>
</evidence>
<reference evidence="6" key="1">
    <citation type="submission" date="2023-03" db="EMBL/GenBank/DDBJ databases">
        <title>Massive genome expansion in bonnet fungi (Mycena s.s.) driven by repeated elements and novel gene families across ecological guilds.</title>
        <authorList>
            <consortium name="Lawrence Berkeley National Laboratory"/>
            <person name="Harder C.B."/>
            <person name="Miyauchi S."/>
            <person name="Viragh M."/>
            <person name="Kuo A."/>
            <person name="Thoen E."/>
            <person name="Andreopoulos B."/>
            <person name="Lu D."/>
            <person name="Skrede I."/>
            <person name="Drula E."/>
            <person name="Henrissat B."/>
            <person name="Morin E."/>
            <person name="Kohler A."/>
            <person name="Barry K."/>
            <person name="LaButti K."/>
            <person name="Morin E."/>
            <person name="Salamov A."/>
            <person name="Lipzen A."/>
            <person name="Mereny Z."/>
            <person name="Hegedus B."/>
            <person name="Baldrian P."/>
            <person name="Stursova M."/>
            <person name="Weitz H."/>
            <person name="Taylor A."/>
            <person name="Grigoriev I.V."/>
            <person name="Nagy L.G."/>
            <person name="Martin F."/>
            <person name="Kauserud H."/>
        </authorList>
    </citation>
    <scope>NUCLEOTIDE SEQUENCE</scope>
    <source>
        <strain evidence="6">CBHHK200</strain>
    </source>
</reference>
<dbReference type="Pfam" id="PF00150">
    <property type="entry name" value="Cellulase"/>
    <property type="match status" value="1"/>
</dbReference>
<dbReference type="Proteomes" id="UP001218188">
    <property type="component" value="Unassembled WGS sequence"/>
</dbReference>
<protein>
    <submittedName>
        <fullName evidence="6">Glycoside hydrolase superfamily</fullName>
    </submittedName>
</protein>
<dbReference type="InterPro" id="IPR017853">
    <property type="entry name" value="GH"/>
</dbReference>
<dbReference type="Gene3D" id="3.20.20.80">
    <property type="entry name" value="Glycosidases"/>
    <property type="match status" value="1"/>
</dbReference>
<keyword evidence="3 4" id="KW-0326">Glycosidase</keyword>
<evidence type="ECO:0000256" key="2">
    <source>
        <dbReference type="ARBA" id="ARBA00022801"/>
    </source>
</evidence>
<evidence type="ECO:0000313" key="6">
    <source>
        <dbReference type="EMBL" id="KAJ7035542.1"/>
    </source>
</evidence>
<feature type="domain" description="Glycoside hydrolase family 5" evidence="5">
    <location>
        <begin position="68"/>
        <end position="338"/>
    </location>
</feature>
<comment type="similarity">
    <text evidence="1 4">Belongs to the glycosyl hydrolase 5 (cellulase A) family.</text>
</comment>
<organism evidence="6 7">
    <name type="scientific">Mycena alexandri</name>
    <dbReference type="NCBI Taxonomy" id="1745969"/>
    <lineage>
        <taxon>Eukaryota</taxon>
        <taxon>Fungi</taxon>
        <taxon>Dikarya</taxon>
        <taxon>Basidiomycota</taxon>
        <taxon>Agaricomycotina</taxon>
        <taxon>Agaricomycetes</taxon>
        <taxon>Agaricomycetidae</taxon>
        <taxon>Agaricales</taxon>
        <taxon>Marasmiineae</taxon>
        <taxon>Mycenaceae</taxon>
        <taxon>Mycena</taxon>
    </lineage>
</organism>
<dbReference type="GO" id="GO:0009986">
    <property type="term" value="C:cell surface"/>
    <property type="evidence" value="ECO:0007669"/>
    <property type="project" value="TreeGrafter"/>
</dbReference>